<evidence type="ECO:0000313" key="2">
    <source>
        <dbReference type="Proteomes" id="UP001159042"/>
    </source>
</evidence>
<gene>
    <name evidence="1" type="ORF">NQ315_014177</name>
</gene>
<protein>
    <submittedName>
        <fullName evidence="1">Uncharacterized protein</fullName>
    </submittedName>
</protein>
<reference evidence="1 2" key="1">
    <citation type="journal article" date="2023" name="Insect Mol. Biol.">
        <title>Genome sequencing provides insights into the evolution of gene families encoding plant cell wall-degrading enzymes in longhorned beetles.</title>
        <authorList>
            <person name="Shin N.R."/>
            <person name="Okamura Y."/>
            <person name="Kirsch R."/>
            <person name="Pauchet Y."/>
        </authorList>
    </citation>
    <scope>NUCLEOTIDE SEQUENCE [LARGE SCALE GENOMIC DNA]</scope>
    <source>
        <strain evidence="1">EAD_L_NR</strain>
    </source>
</reference>
<dbReference type="Proteomes" id="UP001159042">
    <property type="component" value="Unassembled WGS sequence"/>
</dbReference>
<dbReference type="EMBL" id="JANEYG010000027">
    <property type="protein sequence ID" value="KAJ8918307.1"/>
    <property type="molecule type" value="Genomic_DNA"/>
</dbReference>
<proteinExistence type="predicted"/>
<evidence type="ECO:0000313" key="1">
    <source>
        <dbReference type="EMBL" id="KAJ8918307.1"/>
    </source>
</evidence>
<organism evidence="1 2">
    <name type="scientific">Exocentrus adspersus</name>
    <dbReference type="NCBI Taxonomy" id="1586481"/>
    <lineage>
        <taxon>Eukaryota</taxon>
        <taxon>Metazoa</taxon>
        <taxon>Ecdysozoa</taxon>
        <taxon>Arthropoda</taxon>
        <taxon>Hexapoda</taxon>
        <taxon>Insecta</taxon>
        <taxon>Pterygota</taxon>
        <taxon>Neoptera</taxon>
        <taxon>Endopterygota</taxon>
        <taxon>Coleoptera</taxon>
        <taxon>Polyphaga</taxon>
        <taxon>Cucujiformia</taxon>
        <taxon>Chrysomeloidea</taxon>
        <taxon>Cerambycidae</taxon>
        <taxon>Lamiinae</taxon>
        <taxon>Acanthocinini</taxon>
        <taxon>Exocentrus</taxon>
    </lineage>
</organism>
<sequence length="72" mass="8385">MKAFKYFTIKGMSKLQRKIAAKCSIYGASHLHKNRLVIEVENNIGEYQCGFWQGRSTVDHFTLREIQAESFE</sequence>
<comment type="caution">
    <text evidence="1">The sequence shown here is derived from an EMBL/GenBank/DDBJ whole genome shotgun (WGS) entry which is preliminary data.</text>
</comment>
<accession>A0AAV8VWP3</accession>
<name>A0AAV8VWP3_9CUCU</name>
<dbReference type="AlphaFoldDB" id="A0AAV8VWP3"/>
<keyword evidence="2" id="KW-1185">Reference proteome</keyword>